<organism evidence="3 4">
    <name type="scientific">Reticulomyxa filosa</name>
    <dbReference type="NCBI Taxonomy" id="46433"/>
    <lineage>
        <taxon>Eukaryota</taxon>
        <taxon>Sar</taxon>
        <taxon>Rhizaria</taxon>
        <taxon>Retaria</taxon>
        <taxon>Foraminifera</taxon>
        <taxon>Monothalamids</taxon>
        <taxon>Reticulomyxidae</taxon>
        <taxon>Reticulomyxa</taxon>
    </lineage>
</organism>
<evidence type="ECO:0000259" key="2">
    <source>
        <dbReference type="Pfam" id="PF05065"/>
    </source>
</evidence>
<evidence type="ECO:0000256" key="1">
    <source>
        <dbReference type="ARBA" id="ARBA00004328"/>
    </source>
</evidence>
<reference evidence="3 4" key="1">
    <citation type="journal article" date="2013" name="Curr. Biol.">
        <title>The Genome of the Foraminiferan Reticulomyxa filosa.</title>
        <authorList>
            <person name="Glockner G."/>
            <person name="Hulsmann N."/>
            <person name="Schleicher M."/>
            <person name="Noegel A.A."/>
            <person name="Eichinger L."/>
            <person name="Gallinger C."/>
            <person name="Pawlowski J."/>
            <person name="Sierra R."/>
            <person name="Euteneuer U."/>
            <person name="Pillet L."/>
            <person name="Moustafa A."/>
            <person name="Platzer M."/>
            <person name="Groth M."/>
            <person name="Szafranski K."/>
            <person name="Schliwa M."/>
        </authorList>
    </citation>
    <scope>NUCLEOTIDE SEQUENCE [LARGE SCALE GENOMIC DNA]</scope>
</reference>
<dbReference type="EMBL" id="ASPP01018462">
    <property type="protein sequence ID" value="ETO16226.1"/>
    <property type="molecule type" value="Genomic_DNA"/>
</dbReference>
<name>X6MRD3_RETFI</name>
<proteinExistence type="predicted"/>
<feature type="non-terminal residue" evidence="3">
    <location>
        <position position="325"/>
    </location>
</feature>
<comment type="subcellular location">
    <subcellularLocation>
        <location evidence="1">Virion</location>
    </subcellularLocation>
</comment>
<dbReference type="InterPro" id="IPR054612">
    <property type="entry name" value="Phage_capsid-like_C"/>
</dbReference>
<gene>
    <name evidence="3" type="ORF">RFI_21129</name>
</gene>
<protein>
    <submittedName>
        <fullName evidence="3">HK97 family phage major capsid protein</fullName>
    </submittedName>
</protein>
<evidence type="ECO:0000313" key="4">
    <source>
        <dbReference type="Proteomes" id="UP000023152"/>
    </source>
</evidence>
<accession>X6MRD3</accession>
<dbReference type="Proteomes" id="UP000023152">
    <property type="component" value="Unassembled WGS sequence"/>
</dbReference>
<dbReference type="Pfam" id="PF05065">
    <property type="entry name" value="Phage_capsid"/>
    <property type="match status" value="1"/>
</dbReference>
<evidence type="ECO:0000313" key="3">
    <source>
        <dbReference type="EMBL" id="ETO16226.1"/>
    </source>
</evidence>
<dbReference type="Gene3D" id="3.30.2320.10">
    <property type="entry name" value="hypothetical protein PF0899 domain"/>
    <property type="match status" value="1"/>
</dbReference>
<sequence length="325" mass="36767">MSITEMTDKINELAANWEQFKVVNERRLKEIEKKGLPDPLTEEQLKKLNLNIDTYRQSLQNIETALNLPKCESNPAYESTTDIEHKNAFINYIRKGNVSELLNYESKGISALVDSESGWTQEVKDFNDGQAVQLTKKTTQKLIDDPRIDIEVWVSQKLVDVFARKENAAFIHGDGAGKPRGILTYEEGKEWGKIEQIHSGSTGKITAEGLIKLFFSLKEIFSVKAKFLMSRDAIQAVRMLKDAISGKYLWQPGLEANVPDTILGAEVIQSADMPNTSENSLVIAYADFKKAYHVVDRQGIRILRDPYTNKPYVKFYTTKRVGGDV</sequence>
<dbReference type="AlphaFoldDB" id="X6MRD3"/>
<dbReference type="NCBIfam" id="TIGR01554">
    <property type="entry name" value="major_cap_HK97"/>
    <property type="match status" value="1"/>
</dbReference>
<dbReference type="SUPFAM" id="SSF56563">
    <property type="entry name" value="Major capsid protein gp5"/>
    <property type="match status" value="1"/>
</dbReference>
<dbReference type="OrthoDB" id="8115033at2759"/>
<comment type="caution">
    <text evidence="3">The sequence shown here is derived from an EMBL/GenBank/DDBJ whole genome shotgun (WGS) entry which is preliminary data.</text>
</comment>
<dbReference type="InterPro" id="IPR024455">
    <property type="entry name" value="Phage_capsid"/>
</dbReference>
<feature type="domain" description="Phage capsid-like C-terminal" evidence="2">
    <location>
        <begin position="137"/>
        <end position="325"/>
    </location>
</feature>
<keyword evidence="4" id="KW-1185">Reference proteome</keyword>